<gene>
    <name evidence="3" type="ORF">HLH35_17325</name>
</gene>
<comment type="caution">
    <text evidence="3">The sequence shown here is derived from an EMBL/GenBank/DDBJ whole genome shotgun (WGS) entry which is preliminary data.</text>
</comment>
<dbReference type="InterPro" id="IPR029052">
    <property type="entry name" value="Metallo-depent_PP-like"/>
</dbReference>
<dbReference type="RefSeq" id="WP_182980369.1">
    <property type="nucleotide sequence ID" value="NZ_BAABGB010000055.1"/>
</dbReference>
<dbReference type="PANTHER" id="PTHR33393">
    <property type="entry name" value="POLYGLUTAMINE SYNTHESIS ACCESSORY PROTEIN RV0574C-RELATED"/>
    <property type="match status" value="1"/>
</dbReference>
<dbReference type="PANTHER" id="PTHR33393:SF13">
    <property type="entry name" value="PGA BIOSYNTHESIS PROTEIN CAPA"/>
    <property type="match status" value="1"/>
</dbReference>
<dbReference type="EMBL" id="JABEQE010000021">
    <property type="protein sequence ID" value="MBB2173856.1"/>
    <property type="molecule type" value="Genomic_DNA"/>
</dbReference>
<evidence type="ECO:0000256" key="1">
    <source>
        <dbReference type="ARBA" id="ARBA00005662"/>
    </source>
</evidence>
<dbReference type="SUPFAM" id="SSF56300">
    <property type="entry name" value="Metallo-dependent phosphatases"/>
    <property type="match status" value="1"/>
</dbReference>
<dbReference type="CDD" id="cd07381">
    <property type="entry name" value="MPP_CapA"/>
    <property type="match status" value="1"/>
</dbReference>
<name>A0A7W4J396_9PROT</name>
<dbReference type="Proteomes" id="UP000577891">
    <property type="component" value="Unassembled WGS sequence"/>
</dbReference>
<dbReference type="AlphaFoldDB" id="A0A7W4J396"/>
<organism evidence="3 4">
    <name type="scientific">Gluconacetobacter asukensis</name>
    <dbReference type="NCBI Taxonomy" id="1017181"/>
    <lineage>
        <taxon>Bacteria</taxon>
        <taxon>Pseudomonadati</taxon>
        <taxon>Pseudomonadota</taxon>
        <taxon>Alphaproteobacteria</taxon>
        <taxon>Acetobacterales</taxon>
        <taxon>Acetobacteraceae</taxon>
        <taxon>Gluconacetobacter</taxon>
    </lineage>
</organism>
<feature type="domain" description="Capsule synthesis protein CapA" evidence="2">
    <location>
        <begin position="2"/>
        <end position="319"/>
    </location>
</feature>
<sequence>MKIGLTGDSILFRRLNSTQDAEIRPLFDLIRSCDVSFTNLELVSNDFAGDPSLDHGGTHFGAPSWVLDELRDAGFDLFAAATNHSLDYGVAGLRAMLAALDRRGLLHAGIGTNLEEARRPVYCTRPAGTVAMLSCVSTFARGQEAAAQTALMPGRPGVNPLHVTRTHHVTADDLAHLTRIYERLGLRHVLDEKIRLGFAFPPAPGTLSFDGVRFAASDTIRTRTEADAQDVADIARWIGEARLVSDVVIVSVHAHESGYNADGVPDVEIPDDFLRAFTRAAVDAGADIVVCHGPHLLRGLELYRGRPIFHGLGNFIGQNELVARLPMDSYAAYRCAPDVTPHRLYKERSENDRKGFPADQRFWDSVVPVCLYEGGMLRGIDIHPVSLGLGRPAHRRGTPMLAQGAEATRILEAFAALSRPFGTELTVADGAIRLPLMPAAVGMEG</sequence>
<comment type="similarity">
    <text evidence="1">Belongs to the CapA family.</text>
</comment>
<reference evidence="3 4" key="1">
    <citation type="submission" date="2020-04" db="EMBL/GenBank/DDBJ databases">
        <title>Description of novel Gluconacetobacter.</title>
        <authorList>
            <person name="Sombolestani A."/>
        </authorList>
    </citation>
    <scope>NUCLEOTIDE SEQUENCE [LARGE SCALE GENOMIC DNA]</scope>
    <source>
        <strain evidence="3 4">LMG 27724</strain>
    </source>
</reference>
<accession>A0A7W4J396</accession>
<dbReference type="InterPro" id="IPR052169">
    <property type="entry name" value="CW_Biosynth-Accessory"/>
</dbReference>
<dbReference type="Pfam" id="PF09587">
    <property type="entry name" value="PGA_cap"/>
    <property type="match status" value="1"/>
</dbReference>
<evidence type="ECO:0000313" key="3">
    <source>
        <dbReference type="EMBL" id="MBB2173856.1"/>
    </source>
</evidence>
<dbReference type="InterPro" id="IPR019079">
    <property type="entry name" value="Capsule_synth_CapA"/>
</dbReference>
<proteinExistence type="inferred from homology"/>
<dbReference type="SMART" id="SM00854">
    <property type="entry name" value="PGA_cap"/>
    <property type="match status" value="1"/>
</dbReference>
<evidence type="ECO:0000313" key="4">
    <source>
        <dbReference type="Proteomes" id="UP000577891"/>
    </source>
</evidence>
<evidence type="ECO:0000259" key="2">
    <source>
        <dbReference type="SMART" id="SM00854"/>
    </source>
</evidence>
<protein>
    <submittedName>
        <fullName evidence="3">CapA family protein</fullName>
    </submittedName>
</protein>
<keyword evidence="4" id="KW-1185">Reference proteome</keyword>